<dbReference type="Pfam" id="PF00389">
    <property type="entry name" value="2-Hacid_dh"/>
    <property type="match status" value="1"/>
</dbReference>
<comment type="catalytic activity">
    <reaction evidence="3">
        <text>(R)-glycerate + NADP(+) = 3-hydroxypyruvate + NADPH + H(+)</text>
        <dbReference type="Rhea" id="RHEA:18657"/>
        <dbReference type="ChEBI" id="CHEBI:15378"/>
        <dbReference type="ChEBI" id="CHEBI:16659"/>
        <dbReference type="ChEBI" id="CHEBI:17180"/>
        <dbReference type="ChEBI" id="CHEBI:57783"/>
        <dbReference type="ChEBI" id="CHEBI:58349"/>
        <dbReference type="EC" id="1.1.1.81"/>
    </reaction>
</comment>
<dbReference type="Gene3D" id="3.40.50.720">
    <property type="entry name" value="NAD(P)-binding Rossmann-like Domain"/>
    <property type="match status" value="2"/>
</dbReference>
<accession>A0A225SPK5</accession>
<dbReference type="FunFam" id="3.40.50.720:FF:000026">
    <property type="entry name" value="Glyoxylate/hydroxypyruvate reductase B"/>
    <property type="match status" value="1"/>
</dbReference>
<evidence type="ECO:0000256" key="2">
    <source>
        <dbReference type="ARBA" id="ARBA00051801"/>
    </source>
</evidence>
<dbReference type="EC" id="1.1.1.79" evidence="6"/>
<dbReference type="GO" id="GO:0120509">
    <property type="term" value="F:hydroxypyruvate reductase (NADPH) activity"/>
    <property type="evidence" value="ECO:0007669"/>
    <property type="project" value="RHEA"/>
</dbReference>
<evidence type="ECO:0000256" key="4">
    <source>
        <dbReference type="ARBA" id="ARBA00052769"/>
    </source>
</evidence>
<dbReference type="InterPro" id="IPR006140">
    <property type="entry name" value="D-isomer_DH_NAD-bd"/>
</dbReference>
<dbReference type="SUPFAM" id="SSF52283">
    <property type="entry name" value="Formate/glycerate dehydrogenase catalytic domain-like"/>
    <property type="match status" value="1"/>
</dbReference>
<dbReference type="InterPro" id="IPR036291">
    <property type="entry name" value="NAD(P)-bd_dom_sf"/>
</dbReference>
<dbReference type="PANTHER" id="PTHR10996:SF283">
    <property type="entry name" value="GLYOXYLATE_HYDROXYPYRUVATE REDUCTASE B"/>
    <property type="match status" value="1"/>
</dbReference>
<evidence type="ECO:0000256" key="5">
    <source>
        <dbReference type="ARBA" id="ARBA00061278"/>
    </source>
</evidence>
<evidence type="ECO:0000256" key="6">
    <source>
        <dbReference type="ARBA" id="ARBA00066661"/>
    </source>
</evidence>
<dbReference type="GO" id="GO:0005829">
    <property type="term" value="C:cytosol"/>
    <property type="evidence" value="ECO:0007669"/>
    <property type="project" value="TreeGrafter"/>
</dbReference>
<evidence type="ECO:0000256" key="8">
    <source>
        <dbReference type="ARBA" id="ARBA00073362"/>
    </source>
</evidence>
<dbReference type="InterPro" id="IPR050223">
    <property type="entry name" value="D-isomer_2-hydroxyacid_DH"/>
</dbReference>
<keyword evidence="1 9" id="KW-0560">Oxidoreductase</keyword>
<reference evidence="12 13" key="1">
    <citation type="journal article" date="2010" name="Int. J. Syst. Evol. Microbiol.">
        <title>Reclassification of Herbaspirillum putei as a later heterotypic synonym of Herbaspirillum huttiense, with the description of H. huttiense subsp. huttiense subsp. nov. and H. huttiense subsp. putei subsp. nov., comb. nov., and description of Herbaspirillum aquaticum sp. nov.</title>
        <authorList>
            <person name="Dobritsa A.P."/>
            <person name="Reddy M.C."/>
            <person name="Samadpour M."/>
        </authorList>
    </citation>
    <scope>NUCLEOTIDE SEQUENCE [LARGE SCALE GENOMIC DNA]</scope>
    <source>
        <strain evidence="12 13">IEH 4430</strain>
    </source>
</reference>
<name>A0A225SPK5_9BURK</name>
<dbReference type="EMBL" id="NJGV01000022">
    <property type="protein sequence ID" value="OWY32907.1"/>
    <property type="molecule type" value="Genomic_DNA"/>
</dbReference>
<gene>
    <name evidence="12" type="ORF">CEJ45_19630</name>
</gene>
<sequence>MKPHVVVYKKLPEHLLQRLEAECEVTLFDRITQDNRADFLAALKTAHGMIGASLPITNEMLEGAPQLKIASTISVGVDNFDLDYFRRRGLMLAHTPGVLTEATADTIFALILSTARRVVELAEYVKAGRWKGSIGEAQFGVNVHGKTLGLIGMGRIGSAVARRAHHGFGMPILYHNRRPDPEAERELGARYVSQDELLAQADFVCVMLPLNADTERLIGAREFALMKRSAIFINASRGRIVDEAALIAALQDKTLYGAGLDVFEVEPLPAESPLLQLPNVVALPHIGSATHETRLAMAELAVSNLLAGLRGEPVPHLAV</sequence>
<dbReference type="GO" id="GO:0051287">
    <property type="term" value="F:NAD binding"/>
    <property type="evidence" value="ECO:0007669"/>
    <property type="project" value="InterPro"/>
</dbReference>
<dbReference type="AlphaFoldDB" id="A0A225SPK5"/>
<comment type="catalytic activity">
    <reaction evidence="2">
        <text>(R)-glycerate + NAD(+) = 3-hydroxypyruvate + NADH + H(+)</text>
        <dbReference type="Rhea" id="RHEA:17905"/>
        <dbReference type="ChEBI" id="CHEBI:15378"/>
        <dbReference type="ChEBI" id="CHEBI:16659"/>
        <dbReference type="ChEBI" id="CHEBI:17180"/>
        <dbReference type="ChEBI" id="CHEBI:57540"/>
        <dbReference type="ChEBI" id="CHEBI:57945"/>
        <dbReference type="EC" id="1.1.1.81"/>
    </reaction>
</comment>
<protein>
    <recommendedName>
        <fullName evidence="8">Glyoxylate/hydroxypyruvate reductase B</fullName>
        <ecNumber evidence="6">1.1.1.79</ecNumber>
        <ecNumber evidence="7">1.1.1.81</ecNumber>
    </recommendedName>
</protein>
<dbReference type="GO" id="GO:0008465">
    <property type="term" value="F:hydroxypyruvate reductase (NADH) activity"/>
    <property type="evidence" value="ECO:0007669"/>
    <property type="project" value="RHEA"/>
</dbReference>
<evidence type="ECO:0000256" key="7">
    <source>
        <dbReference type="ARBA" id="ARBA00066674"/>
    </source>
</evidence>
<dbReference type="Pfam" id="PF02826">
    <property type="entry name" value="2-Hacid_dh_C"/>
    <property type="match status" value="1"/>
</dbReference>
<organism evidence="12 13">
    <name type="scientific">Herbaspirillum aquaticum</name>
    <dbReference type="NCBI Taxonomy" id="568783"/>
    <lineage>
        <taxon>Bacteria</taxon>
        <taxon>Pseudomonadati</taxon>
        <taxon>Pseudomonadota</taxon>
        <taxon>Betaproteobacteria</taxon>
        <taxon>Burkholderiales</taxon>
        <taxon>Oxalobacteraceae</taxon>
        <taxon>Herbaspirillum</taxon>
    </lineage>
</organism>
<keyword evidence="13" id="KW-1185">Reference proteome</keyword>
<feature type="domain" description="D-isomer specific 2-hydroxyacid dehydrogenase catalytic" evidence="10">
    <location>
        <begin position="5"/>
        <end position="317"/>
    </location>
</feature>
<dbReference type="GO" id="GO:0030267">
    <property type="term" value="F:glyoxylate reductase (NADPH) activity"/>
    <property type="evidence" value="ECO:0007669"/>
    <property type="project" value="UniProtKB-EC"/>
</dbReference>
<dbReference type="RefSeq" id="WP_088756745.1">
    <property type="nucleotide sequence ID" value="NZ_NJGV01000022.1"/>
</dbReference>
<dbReference type="SUPFAM" id="SSF51735">
    <property type="entry name" value="NAD(P)-binding Rossmann-fold domains"/>
    <property type="match status" value="1"/>
</dbReference>
<keyword evidence="12" id="KW-0670">Pyruvate</keyword>
<evidence type="ECO:0000259" key="11">
    <source>
        <dbReference type="Pfam" id="PF02826"/>
    </source>
</evidence>
<dbReference type="EC" id="1.1.1.81" evidence="7"/>
<evidence type="ECO:0000313" key="13">
    <source>
        <dbReference type="Proteomes" id="UP000214747"/>
    </source>
</evidence>
<evidence type="ECO:0000313" key="12">
    <source>
        <dbReference type="EMBL" id="OWY32907.1"/>
    </source>
</evidence>
<dbReference type="PROSITE" id="PS00671">
    <property type="entry name" value="D_2_HYDROXYACID_DH_3"/>
    <property type="match status" value="1"/>
</dbReference>
<comment type="similarity">
    <text evidence="5">Belongs to the D-isomer specific 2-hydroxyacid dehydrogenase family. GhrB subfamily.</text>
</comment>
<evidence type="ECO:0000256" key="1">
    <source>
        <dbReference type="ARBA" id="ARBA00023002"/>
    </source>
</evidence>
<feature type="domain" description="D-isomer specific 2-hydroxyacid dehydrogenase NAD-binding" evidence="11">
    <location>
        <begin position="108"/>
        <end position="287"/>
    </location>
</feature>
<dbReference type="InterPro" id="IPR006139">
    <property type="entry name" value="D-isomer_2_OHA_DH_cat_dom"/>
</dbReference>
<dbReference type="InterPro" id="IPR029753">
    <property type="entry name" value="D-isomer_DH_CS"/>
</dbReference>
<comment type="caution">
    <text evidence="12">The sequence shown here is derived from an EMBL/GenBank/DDBJ whole genome shotgun (WGS) entry which is preliminary data.</text>
</comment>
<evidence type="ECO:0000259" key="10">
    <source>
        <dbReference type="Pfam" id="PF00389"/>
    </source>
</evidence>
<evidence type="ECO:0000256" key="9">
    <source>
        <dbReference type="RuleBase" id="RU003719"/>
    </source>
</evidence>
<comment type="catalytic activity">
    <reaction evidence="4">
        <text>glycolate + NADP(+) = glyoxylate + NADPH + H(+)</text>
        <dbReference type="Rhea" id="RHEA:10992"/>
        <dbReference type="ChEBI" id="CHEBI:15378"/>
        <dbReference type="ChEBI" id="CHEBI:29805"/>
        <dbReference type="ChEBI" id="CHEBI:36655"/>
        <dbReference type="ChEBI" id="CHEBI:57783"/>
        <dbReference type="ChEBI" id="CHEBI:58349"/>
        <dbReference type="EC" id="1.1.1.79"/>
    </reaction>
</comment>
<dbReference type="PANTHER" id="PTHR10996">
    <property type="entry name" value="2-HYDROXYACID DEHYDROGENASE-RELATED"/>
    <property type="match status" value="1"/>
</dbReference>
<evidence type="ECO:0000256" key="3">
    <source>
        <dbReference type="ARBA" id="ARBA00052239"/>
    </source>
</evidence>
<dbReference type="CDD" id="cd05301">
    <property type="entry name" value="GDH"/>
    <property type="match status" value="1"/>
</dbReference>
<dbReference type="Proteomes" id="UP000214747">
    <property type="component" value="Unassembled WGS sequence"/>
</dbReference>
<proteinExistence type="inferred from homology"/>